<feature type="transmembrane region" description="Helical" evidence="10">
    <location>
        <begin position="536"/>
        <end position="562"/>
    </location>
</feature>
<dbReference type="Gene3D" id="3.30.70.2170">
    <property type="match status" value="1"/>
</dbReference>
<dbReference type="STRING" id="190974.SAMN05216439_1590"/>
<organism evidence="12 13">
    <name type="scientific">Methanobrevibacter gottschalkii</name>
    <dbReference type="NCBI Taxonomy" id="190974"/>
    <lineage>
        <taxon>Archaea</taxon>
        <taxon>Methanobacteriati</taxon>
        <taxon>Methanobacteriota</taxon>
        <taxon>Methanomada group</taxon>
        <taxon>Methanobacteria</taxon>
        <taxon>Methanobacteriales</taxon>
        <taxon>Methanobacteriaceae</taxon>
        <taxon>Methanobrevibacter</taxon>
    </lineage>
</organism>
<evidence type="ECO:0000256" key="5">
    <source>
        <dbReference type="ARBA" id="ARBA00022989"/>
    </source>
</evidence>
<keyword evidence="7 10" id="KW-0472">Membrane</keyword>
<name>A0A1H7KID7_9EURY</name>
<evidence type="ECO:0000256" key="3">
    <source>
        <dbReference type="ARBA" id="ARBA00022448"/>
    </source>
</evidence>
<dbReference type="AlphaFoldDB" id="A0A1H7KID7"/>
<dbReference type="GO" id="GO:0051117">
    <property type="term" value="F:ATPase binding"/>
    <property type="evidence" value="ECO:0007669"/>
    <property type="project" value="TreeGrafter"/>
</dbReference>
<feature type="transmembrane region" description="Helical" evidence="10">
    <location>
        <begin position="381"/>
        <end position="412"/>
    </location>
</feature>
<dbReference type="GO" id="GO:0046961">
    <property type="term" value="F:proton-transporting ATPase activity, rotational mechanism"/>
    <property type="evidence" value="ECO:0007669"/>
    <property type="project" value="InterPro"/>
</dbReference>
<evidence type="ECO:0000256" key="4">
    <source>
        <dbReference type="ARBA" id="ARBA00022692"/>
    </source>
</evidence>
<dbReference type="NCBIfam" id="NF004428">
    <property type="entry name" value="PRK05771.2-1"/>
    <property type="match status" value="1"/>
</dbReference>
<keyword evidence="5 10" id="KW-1133">Transmembrane helix</keyword>
<dbReference type="GO" id="GO:0016471">
    <property type="term" value="C:vacuolar proton-transporting V-type ATPase complex"/>
    <property type="evidence" value="ECO:0007669"/>
    <property type="project" value="TreeGrafter"/>
</dbReference>
<dbReference type="PANTHER" id="PTHR11629">
    <property type="entry name" value="VACUOLAR PROTON ATPASES"/>
    <property type="match status" value="1"/>
</dbReference>
<evidence type="ECO:0000256" key="1">
    <source>
        <dbReference type="ARBA" id="ARBA00004141"/>
    </source>
</evidence>
<feature type="transmembrane region" description="Helical" evidence="10">
    <location>
        <begin position="508"/>
        <end position="530"/>
    </location>
</feature>
<proteinExistence type="inferred from homology"/>
<evidence type="ECO:0000313" key="13">
    <source>
        <dbReference type="Proteomes" id="UP000199506"/>
    </source>
</evidence>
<dbReference type="Gene3D" id="1.20.1460.20">
    <property type="match status" value="1"/>
</dbReference>
<keyword evidence="3 10" id="KW-0813">Transport</keyword>
<dbReference type="EMBL" id="FOAK01000006">
    <property type="protein sequence ID" value="SEK86548.1"/>
    <property type="molecule type" value="Genomic_DNA"/>
</dbReference>
<evidence type="ECO:0000256" key="9">
    <source>
        <dbReference type="ARBA" id="ARBA00068671"/>
    </source>
</evidence>
<evidence type="ECO:0000256" key="8">
    <source>
        <dbReference type="ARBA" id="ARBA00059506"/>
    </source>
</evidence>
<comment type="function">
    <text evidence="8">Component of the A-type ATP synthase that produces ATP from ADP in the presence of a proton gradient across the membrane.</text>
</comment>
<dbReference type="RefSeq" id="WP_091699353.1">
    <property type="nucleotide sequence ID" value="NZ_FOAK01000006.1"/>
</dbReference>
<accession>A0A1H7KID7</accession>
<dbReference type="GO" id="GO:0033179">
    <property type="term" value="C:proton-transporting V-type ATPase, V0 domain"/>
    <property type="evidence" value="ECO:0007669"/>
    <property type="project" value="InterPro"/>
</dbReference>
<feature type="transmembrane region" description="Helical" evidence="10">
    <location>
        <begin position="574"/>
        <end position="595"/>
    </location>
</feature>
<evidence type="ECO:0000256" key="2">
    <source>
        <dbReference type="ARBA" id="ARBA00009904"/>
    </source>
</evidence>
<comment type="similarity">
    <text evidence="2 10">Belongs to the V-ATPase 116 kDa subunit family.</text>
</comment>
<dbReference type="InterPro" id="IPR002490">
    <property type="entry name" value="V-ATPase_116kDa_su"/>
</dbReference>
<reference evidence="12 13" key="1">
    <citation type="submission" date="2016-10" db="EMBL/GenBank/DDBJ databases">
        <authorList>
            <person name="de Groot N.N."/>
        </authorList>
    </citation>
    <scope>NUCLEOTIDE SEQUENCE [LARGE SCALE GENOMIC DNA]</scope>
    <source>
        <strain evidence="12 13">DSM 11978</strain>
    </source>
</reference>
<keyword evidence="11" id="KW-0175">Coiled coil</keyword>
<evidence type="ECO:0000256" key="10">
    <source>
        <dbReference type="RuleBase" id="RU361189"/>
    </source>
</evidence>
<evidence type="ECO:0000256" key="7">
    <source>
        <dbReference type="ARBA" id="ARBA00023136"/>
    </source>
</evidence>
<evidence type="ECO:0000256" key="6">
    <source>
        <dbReference type="ARBA" id="ARBA00023065"/>
    </source>
</evidence>
<gene>
    <name evidence="12" type="ORF">SAMN05216439_1590</name>
</gene>
<evidence type="ECO:0000256" key="11">
    <source>
        <dbReference type="SAM" id="Coils"/>
    </source>
</evidence>
<feature type="coiled-coil region" evidence="11">
    <location>
        <begin position="267"/>
        <end position="294"/>
    </location>
</feature>
<keyword evidence="6 10" id="KW-0406">Ion transport</keyword>
<dbReference type="PANTHER" id="PTHR11629:SF63">
    <property type="entry name" value="V-TYPE PROTON ATPASE SUBUNIT A"/>
    <property type="match status" value="1"/>
</dbReference>
<protein>
    <recommendedName>
        <fullName evidence="9 10">A-type ATP synthase subunit I</fullName>
    </recommendedName>
</protein>
<feature type="transmembrane region" description="Helical" evidence="10">
    <location>
        <begin position="607"/>
        <end position="631"/>
    </location>
</feature>
<dbReference type="Proteomes" id="UP000199506">
    <property type="component" value="Unassembled WGS sequence"/>
</dbReference>
<dbReference type="OrthoDB" id="85892at2157"/>
<evidence type="ECO:0000313" key="12">
    <source>
        <dbReference type="EMBL" id="SEK86548.1"/>
    </source>
</evidence>
<keyword evidence="4 10" id="KW-0812">Transmembrane</keyword>
<dbReference type="GO" id="GO:0007035">
    <property type="term" value="P:vacuolar acidification"/>
    <property type="evidence" value="ECO:0007669"/>
    <property type="project" value="TreeGrafter"/>
</dbReference>
<dbReference type="Pfam" id="PF01496">
    <property type="entry name" value="V_ATPase_I"/>
    <property type="match status" value="1"/>
</dbReference>
<sequence length="666" mass="73597">MFKIARMRKIRIVTLDKYVAPTVDALHESGLIQVSDISESIQQDPELAELVTPSKATPYTGKLSSLLMKTNGISELLGNSISEGHGLKDTLMSFISPDMPVQKEVEKLDTPAFIEKAEETLAKVESKTSVIEGKLAALDSETSELKSNKSLAKRLSHFDMDLALLKDSKYTSTTVGRINAESTSEIKNELSNLTDELEIFTVPMDDDDGEVIAVVTLKEFSDDVYSTLRKFDFEKIEVANVEGTPQHIISSADSRLLTIESERAAVKKELRAVAEQWDDEILALKEQLENEKDKNEILSSFVQTKDAYVLEAWVPVKDTEEVEQLVEKSSEGHCAFETIEIEGTDDEDVPILQQNGWYAKPFEFLVDMYSPVRYNEIDPTIFVAITFPFFFGFCLTDAIYGLVVSAIGVVIIRGLGKVKESMRSFGWILVWAGLWAVILGLLTNGFIGDFPERIAGFRLPTVFAPVEAFKHPDTILLIAIGVGLLYTNVGFLLGAIDNLRYGNVKEAIGSQLCWFVFEAGIILLALGYMMPAIGMVGMALGGILIIATIGMLVWANGAYGVMDIFGYMGDVLSYARLLALCLATGGIAMTVNILAQMLNNMVPHVGIVLAIFVFIFGHIANFAFQVLGAFINSLRLNYVEFFSQFFMSGKGKFEAFKANRTFTKLK</sequence>
<comment type="subcellular location">
    <subcellularLocation>
        <location evidence="1">Membrane</location>
        <topology evidence="1">Multi-pass membrane protein</topology>
    </subcellularLocation>
</comment>
<feature type="transmembrane region" description="Helical" evidence="10">
    <location>
        <begin position="475"/>
        <end position="496"/>
    </location>
</feature>
<feature type="transmembrane region" description="Helical" evidence="10">
    <location>
        <begin position="424"/>
        <end position="447"/>
    </location>
</feature>
<dbReference type="Gene3D" id="3.30.70.2750">
    <property type="match status" value="1"/>
</dbReference>